<dbReference type="KEGG" id="fmr:Fuma_02648"/>
<evidence type="ECO:0000313" key="3">
    <source>
        <dbReference type="Proteomes" id="UP000187735"/>
    </source>
</evidence>
<dbReference type="AlphaFoldDB" id="A0A1P8WG48"/>
<sequence>MPSYSPQSQRGRSYQSLWRVLAIFYSALLVSGCGDVPTEQSTDRASGEERSDARPIVFGHSISVALEEAKQSNRRVLVYFTGPSCLWCRVMEEKTHSDPIIRDLASRFVCVKVSTTEFPGVQEDYGVFTIPRTMVLTADNEKVTDCVGFEPPDQHAERLRAATDSPPLPPASEVSAANIIVSASVAAADLVFWFVDSTTTEPNERVNDHTELLSYLRDNGFKPRIEHVPRSQLKSRRDESNERGRIPDLLVASNRSGLIRQLMRQGVTRDAISTRLRFESIPAVCDDFAMQNVWLLPDSANHHRAAEAMNALFDPPASSSSGTRRFTTRRSEVEAQQFARQVAEWWSEGNLGLLRKHIDPESPQRGMTESDDVRWRQGLDVRTTGIEIAGNDKIAIALVETRGKGVNADRQDFVSESTLIGSPTVVILKRDGNNTWRVLVAGTLGYDVHVDDLTRTMQFAWQDAANEERVNPRILGPPAGTLPRTGKQYVWDVNASNHEYLNLLVESHFSPDGTLGATVISCLPGGVSSGQSPLQITCRKMAQVWSISPTGSVAFSEIHEWQPEPRHLPDPK</sequence>
<dbReference type="EMBL" id="CP017641">
    <property type="protein sequence ID" value="APZ93035.1"/>
    <property type="molecule type" value="Genomic_DNA"/>
</dbReference>
<evidence type="ECO:0000313" key="2">
    <source>
        <dbReference type="EMBL" id="APZ93035.1"/>
    </source>
</evidence>
<dbReference type="SUPFAM" id="SSF52833">
    <property type="entry name" value="Thioredoxin-like"/>
    <property type="match status" value="1"/>
</dbReference>
<reference evidence="2 3" key="1">
    <citation type="journal article" date="2016" name="Front. Microbiol.">
        <title>Fuerstia marisgermanicae gen. nov., sp. nov., an Unusual Member of the Phylum Planctomycetes from the German Wadden Sea.</title>
        <authorList>
            <person name="Kohn T."/>
            <person name="Heuer A."/>
            <person name="Jogler M."/>
            <person name="Vollmers J."/>
            <person name="Boedeker C."/>
            <person name="Bunk B."/>
            <person name="Rast P."/>
            <person name="Borchert D."/>
            <person name="Glockner I."/>
            <person name="Freese H.M."/>
            <person name="Klenk H.P."/>
            <person name="Overmann J."/>
            <person name="Kaster A.K."/>
            <person name="Rohde M."/>
            <person name="Wiegand S."/>
            <person name="Jogler C."/>
        </authorList>
    </citation>
    <scope>NUCLEOTIDE SEQUENCE [LARGE SCALE GENOMIC DNA]</scope>
    <source>
        <strain evidence="2 3">NH11</strain>
    </source>
</reference>
<dbReference type="Gene3D" id="3.40.30.10">
    <property type="entry name" value="Glutaredoxin"/>
    <property type="match status" value="1"/>
</dbReference>
<dbReference type="InterPro" id="IPR036249">
    <property type="entry name" value="Thioredoxin-like_sf"/>
</dbReference>
<proteinExistence type="predicted"/>
<evidence type="ECO:0000256" key="1">
    <source>
        <dbReference type="SAM" id="MobiDB-lite"/>
    </source>
</evidence>
<dbReference type="Proteomes" id="UP000187735">
    <property type="component" value="Chromosome"/>
</dbReference>
<dbReference type="Pfam" id="PF13899">
    <property type="entry name" value="Thioredoxin_7"/>
    <property type="match status" value="1"/>
</dbReference>
<name>A0A1P8WG48_9PLAN</name>
<keyword evidence="3" id="KW-1185">Reference proteome</keyword>
<protein>
    <submittedName>
        <fullName evidence="2">Thiol:disulfide interchange protein</fullName>
    </submittedName>
</protein>
<dbReference type="CDD" id="cd02947">
    <property type="entry name" value="TRX_family"/>
    <property type="match status" value="1"/>
</dbReference>
<gene>
    <name evidence="2" type="ORF">Fuma_02648</name>
</gene>
<accession>A0A1P8WG48</accession>
<dbReference type="STRING" id="1891926.Fuma_02648"/>
<organism evidence="2 3">
    <name type="scientific">Fuerstiella marisgermanici</name>
    <dbReference type="NCBI Taxonomy" id="1891926"/>
    <lineage>
        <taxon>Bacteria</taxon>
        <taxon>Pseudomonadati</taxon>
        <taxon>Planctomycetota</taxon>
        <taxon>Planctomycetia</taxon>
        <taxon>Planctomycetales</taxon>
        <taxon>Planctomycetaceae</taxon>
        <taxon>Fuerstiella</taxon>
    </lineage>
</organism>
<feature type="region of interest" description="Disordered" evidence="1">
    <location>
        <begin position="226"/>
        <end position="245"/>
    </location>
</feature>